<dbReference type="GO" id="GO:0016740">
    <property type="term" value="F:transferase activity"/>
    <property type="evidence" value="ECO:0007669"/>
    <property type="project" value="UniProtKB-KW"/>
</dbReference>
<protein>
    <submittedName>
        <fullName evidence="2">Metallothiol transferase FosB 2</fullName>
    </submittedName>
    <submittedName>
        <fullName evidence="3">VOC family protein</fullName>
    </submittedName>
</protein>
<gene>
    <name evidence="2" type="primary">fosB2</name>
    <name evidence="2" type="ORF">AB406_1800</name>
    <name evidence="3" type="ORF">PG303_03665</name>
</gene>
<dbReference type="RefSeq" id="WP_004919835.1">
    <property type="nucleotide sequence ID" value="NZ_CP011859.1"/>
</dbReference>
<keyword evidence="2" id="KW-0808">Transferase</keyword>
<evidence type="ECO:0000313" key="3">
    <source>
        <dbReference type="EMBL" id="MDY3512315.1"/>
    </source>
</evidence>
<evidence type="ECO:0000313" key="4">
    <source>
        <dbReference type="Proteomes" id="UP000189883"/>
    </source>
</evidence>
<dbReference type="EMBL" id="JAQZHK010000002">
    <property type="protein sequence ID" value="MDY3512315.1"/>
    <property type="molecule type" value="Genomic_DNA"/>
</dbReference>
<dbReference type="eggNOG" id="COG0346">
    <property type="taxonomic scope" value="Bacteria"/>
</dbReference>
<feature type="domain" description="VOC" evidence="1">
    <location>
        <begin position="4"/>
        <end position="114"/>
    </location>
</feature>
<name>A0A162CGR1_RIEAN</name>
<dbReference type="Proteomes" id="UP001284033">
    <property type="component" value="Unassembled WGS sequence"/>
</dbReference>
<dbReference type="AlphaFoldDB" id="A0A162CGR1"/>
<dbReference type="Pfam" id="PF00903">
    <property type="entry name" value="Glyoxalase"/>
    <property type="match status" value="1"/>
</dbReference>
<evidence type="ECO:0000313" key="2">
    <source>
        <dbReference type="EMBL" id="AQY22742.1"/>
    </source>
</evidence>
<dbReference type="Gene3D" id="3.10.180.10">
    <property type="entry name" value="2,3-Dihydroxybiphenyl 1,2-Dioxygenase, domain 1"/>
    <property type="match status" value="1"/>
</dbReference>
<dbReference type="InterPro" id="IPR029068">
    <property type="entry name" value="Glyas_Bleomycin-R_OHBP_Dase"/>
</dbReference>
<dbReference type="InterPro" id="IPR037523">
    <property type="entry name" value="VOC_core"/>
</dbReference>
<dbReference type="InterPro" id="IPR004360">
    <property type="entry name" value="Glyas_Fos-R_dOase_dom"/>
</dbReference>
<accession>A0A162CGR1</accession>
<dbReference type="PROSITE" id="PS51819">
    <property type="entry name" value="VOC"/>
    <property type="match status" value="1"/>
</dbReference>
<organism evidence="2 4">
    <name type="scientific">Riemerella anatipestifer</name>
    <name type="common">Moraxella anatipestifer</name>
    <dbReference type="NCBI Taxonomy" id="34085"/>
    <lineage>
        <taxon>Bacteria</taxon>
        <taxon>Pseudomonadati</taxon>
        <taxon>Bacteroidota</taxon>
        <taxon>Flavobacteriia</taxon>
        <taxon>Flavobacteriales</taxon>
        <taxon>Weeksellaceae</taxon>
        <taxon>Riemerella</taxon>
    </lineage>
</organism>
<dbReference type="GeneID" id="93717471"/>
<sequence>MIKGIYACWIYVSNLELSIRFYQEIGFNLKLIEGDWAEFEFNGGSFALLRRPIEKGKVVPTKTRIMFEVDDIFSIYNILSEKSVKMIGGIKKESYGNLLTFEDIDGHWLEFFEKKV</sequence>
<evidence type="ECO:0000259" key="1">
    <source>
        <dbReference type="PROSITE" id="PS51819"/>
    </source>
</evidence>
<dbReference type="OMA" id="KTRIMFE"/>
<dbReference type="EMBL" id="CP011859">
    <property type="protein sequence ID" value="AQY22742.1"/>
    <property type="molecule type" value="Genomic_DNA"/>
</dbReference>
<reference evidence="3" key="2">
    <citation type="submission" date="2023-01" db="EMBL/GenBank/DDBJ databases">
        <title>Genome-based studies on antimicrobial resistance profiles of Riemerella anatipestifer in China, 1994 to 2021.</title>
        <authorList>
            <person name="Yang Z."/>
            <person name="Zhu D."/>
        </authorList>
    </citation>
    <scope>NUCLEOTIDE SEQUENCE</scope>
    <source>
        <strain evidence="3">RCAD1218</strain>
    </source>
</reference>
<proteinExistence type="predicted"/>
<dbReference type="Proteomes" id="UP000189883">
    <property type="component" value="Chromosome"/>
</dbReference>
<reference evidence="2 4" key="1">
    <citation type="submission" date="2015-06" db="EMBL/GenBank/DDBJ databases">
        <title>R. anatipestifer strain HXb2 is the most virulent strain so far, and the genome sequence would help us uncover the pathogenesis.</title>
        <authorList>
            <person name="Hu Q."/>
            <person name="Qi J."/>
            <person name="Bo H."/>
            <person name="Liu G."/>
            <person name="Tao M."/>
            <person name="Ding Y."/>
            <person name="Xue Y."/>
        </authorList>
    </citation>
    <scope>NUCLEOTIDE SEQUENCE [LARGE SCALE GENOMIC DNA]</scope>
    <source>
        <strain evidence="2 4">HXb2</strain>
    </source>
</reference>
<dbReference type="SUPFAM" id="SSF54593">
    <property type="entry name" value="Glyoxalase/Bleomycin resistance protein/Dihydroxybiphenyl dioxygenase"/>
    <property type="match status" value="1"/>
</dbReference>